<evidence type="ECO:0000256" key="1">
    <source>
        <dbReference type="ARBA" id="ARBA00004651"/>
    </source>
</evidence>
<dbReference type="GO" id="GO:0004930">
    <property type="term" value="F:G protein-coupled receptor activity"/>
    <property type="evidence" value="ECO:0007669"/>
    <property type="project" value="InterPro"/>
</dbReference>
<evidence type="ECO:0000313" key="15">
    <source>
        <dbReference type="Proteomes" id="UP000038045"/>
    </source>
</evidence>
<dbReference type="SMART" id="SM00303">
    <property type="entry name" value="GPS"/>
    <property type="match status" value="1"/>
</dbReference>
<evidence type="ECO:0000259" key="12">
    <source>
        <dbReference type="PROSITE" id="PS50041"/>
    </source>
</evidence>
<evidence type="ECO:0000256" key="2">
    <source>
        <dbReference type="ARBA" id="ARBA00007343"/>
    </source>
</evidence>
<evidence type="ECO:0000256" key="5">
    <source>
        <dbReference type="ARBA" id="ARBA00022692"/>
    </source>
</evidence>
<dbReference type="WBParaSite" id="PTRK_0000169800.1">
    <property type="protein sequence ID" value="PTRK_0000169800.1"/>
    <property type="gene ID" value="PTRK_0000169800"/>
</dbReference>
<feature type="transmembrane region" description="Helical" evidence="11">
    <location>
        <begin position="826"/>
        <end position="846"/>
    </location>
</feature>
<dbReference type="InterPro" id="IPR057244">
    <property type="entry name" value="GAIN_B"/>
</dbReference>
<dbReference type="InterPro" id="IPR016187">
    <property type="entry name" value="CTDL_fold"/>
</dbReference>
<sequence length="1144" mass="131368">MNIWSTAHSLINTTDIAKKYCSSNGIPIFVPSKFLYNFSNQNDYFYNGKSYRILPVIDKANWKDSINVCKNIGFNLLEVSSADEVLAIQTIILSNFETDEICYSDFWIGGTAQWSNTSGLQWIWDRSNSPENGIITNFFWENDKEEPFIDYEDKCIKITRNSWYKQWKVTSCLENNRVICEKDIKDEIEESFTQIQCECNEGYSGLFCNRTSTDYYTNDNFACGNGKLFFECPKNTRIHVNYAEYGIFNDKKYICDNSNVENDKLFNCTDSFSLQSLKSFCQGKEQCYLEKVSSIFDYSICSKNPLSGLKYRMECIDENQFNKCTFSFEYVDNKCLKIFLNEKETWFNARKICSSFGADLIEPKVSTKVQAYINQEINNIENNFFWQLGYLSDSNISNNSCPKVSFDNNNLNLHLLNCNEKINFICEKPSSTSLDEYLILDEATKSQSKEVTYLQTFSSTSRCPSITWSSLTFNETDLCTTSNAICGDEGQLAYLKCGCLKNEWVGLPNTKRCVHSFFNDIDKQIKENIDINILTDLLYKNINDYMSNGELYAGDLIESITTIDKLIDYEKKIKINETESNIFIKNVAKTGDSLLSEDNRDNWNILEENGGIKKNISLLIDLLEDAIYSINKTSSLSMNESELLNWEFLYIPDYRDLTSVSGRNLFVSTSQVSFPYIQLPSIEDIQNTIFRRKRNSLQNDTMQLNVAYYLYKNMYWLLKPNSTKILNSHVIGTTINSPNESVYFKNNNTVKITLKHIRKNNIENVTCVYWDKKKLIWNTSGCYVYETNLESTICACNHLTNFAILVDVRGDELNTLSQGAADALELISIFGCALSVIFLVVSIIIFQCLPSIHTERIYIHRNLCITLLTAELTFIIGIHRTASESGCRAVAILLHFLFLSAFCWMLVEGCELYRLLVKVFEPDETHMHYYYAFSVFFPAIVVAFSAGFGWKNYGTFDYCWIDAKSGLIWTFIGPIIFIILVNVIILFIALKVVLSVRSRDRKTGSKIMGWLKGSSTLLCLLGITWVFGFISAIRKVEPIFTFVFTILNSLQGIFIFVLHILLNDKIQKALIKCCLQKAAIFKKSDITNNHTKISETRQTSLTLWQKIKLSILNELDNYSEEINSTNEIPSSNTNSFATIKGLQY</sequence>
<dbReference type="InterPro" id="IPR000832">
    <property type="entry name" value="GPCR_2_secretin-like"/>
</dbReference>
<feature type="transmembrane region" description="Helical" evidence="11">
    <location>
        <begin position="858"/>
        <end position="878"/>
    </location>
</feature>
<evidence type="ECO:0000256" key="3">
    <source>
        <dbReference type="ARBA" id="ARBA00010933"/>
    </source>
</evidence>
<dbReference type="InterPro" id="IPR016186">
    <property type="entry name" value="C-type_lectin-like/link_sf"/>
</dbReference>
<dbReference type="PRINTS" id="PR00249">
    <property type="entry name" value="GPCRSECRETIN"/>
</dbReference>
<dbReference type="InterPro" id="IPR001304">
    <property type="entry name" value="C-type_lectin-like"/>
</dbReference>
<dbReference type="PANTHER" id="PTHR12011:SF471">
    <property type="entry name" value="G-PROTEIN COUPLED RECEPTORS FAMILY 2 PROFILE 2 DOMAIN-CONTAINING PROTEIN"/>
    <property type="match status" value="1"/>
</dbReference>
<keyword evidence="8 11" id="KW-0472">Membrane</keyword>
<keyword evidence="10" id="KW-0325">Glycoprotein</keyword>
<keyword evidence="6" id="KW-0430">Lectin</keyword>
<dbReference type="GO" id="GO:0005886">
    <property type="term" value="C:plasma membrane"/>
    <property type="evidence" value="ECO:0007669"/>
    <property type="project" value="UniProtKB-SubCell"/>
</dbReference>
<dbReference type="GO" id="GO:0007189">
    <property type="term" value="P:adenylate cyclase-activating G protein-coupled receptor signaling pathway"/>
    <property type="evidence" value="ECO:0007669"/>
    <property type="project" value="TreeGrafter"/>
</dbReference>
<dbReference type="AlphaFoldDB" id="A0A0N4Z3Y6"/>
<dbReference type="PROSITE" id="PS50261">
    <property type="entry name" value="G_PROTEIN_RECEP_F2_4"/>
    <property type="match status" value="1"/>
</dbReference>
<keyword evidence="15" id="KW-1185">Reference proteome</keyword>
<dbReference type="Pfam" id="PF16489">
    <property type="entry name" value="GAIN"/>
    <property type="match status" value="1"/>
</dbReference>
<evidence type="ECO:0000256" key="7">
    <source>
        <dbReference type="ARBA" id="ARBA00022989"/>
    </source>
</evidence>
<dbReference type="Gene3D" id="2.60.220.50">
    <property type="match status" value="1"/>
</dbReference>
<dbReference type="InterPro" id="IPR017981">
    <property type="entry name" value="GPCR_2-like_7TM"/>
</dbReference>
<dbReference type="InterPro" id="IPR043159">
    <property type="entry name" value="Lectin_gal-bd_sf"/>
</dbReference>
<reference evidence="16" key="1">
    <citation type="submission" date="2017-02" db="UniProtKB">
        <authorList>
            <consortium name="WormBaseParasite"/>
        </authorList>
    </citation>
    <scope>IDENTIFICATION</scope>
</reference>
<dbReference type="InterPro" id="IPR046338">
    <property type="entry name" value="GAIN_dom_sf"/>
</dbReference>
<dbReference type="GO" id="GO:0030246">
    <property type="term" value="F:carbohydrate binding"/>
    <property type="evidence" value="ECO:0007669"/>
    <property type="project" value="UniProtKB-KW"/>
</dbReference>
<feature type="transmembrane region" description="Helical" evidence="11">
    <location>
        <begin position="968"/>
        <end position="994"/>
    </location>
</feature>
<dbReference type="InterPro" id="IPR000203">
    <property type="entry name" value="GPS"/>
</dbReference>
<feature type="domain" description="G-protein coupled receptors family 2 profile 2" evidence="14">
    <location>
        <begin position="824"/>
        <end position="1063"/>
    </location>
</feature>
<evidence type="ECO:0000256" key="4">
    <source>
        <dbReference type="ARBA" id="ARBA00022475"/>
    </source>
</evidence>
<evidence type="ECO:0000256" key="11">
    <source>
        <dbReference type="SAM" id="Phobius"/>
    </source>
</evidence>
<dbReference type="SUPFAM" id="SSF56436">
    <property type="entry name" value="C-type lectin-like"/>
    <property type="match status" value="2"/>
</dbReference>
<comment type="subcellular location">
    <subcellularLocation>
        <location evidence="1">Cell membrane</location>
        <topology evidence="1">Multi-pass membrane protein</topology>
    </subcellularLocation>
</comment>
<accession>A0A0N4Z3Y6</accession>
<dbReference type="Pfam" id="PF01825">
    <property type="entry name" value="GPS"/>
    <property type="match status" value="1"/>
</dbReference>
<dbReference type="Gene3D" id="2.60.120.740">
    <property type="match status" value="1"/>
</dbReference>
<dbReference type="CDD" id="cd22840">
    <property type="entry name" value="Gal_Rha_Lectin_LAT2"/>
    <property type="match status" value="1"/>
</dbReference>
<feature type="domain" description="GAIN-B" evidence="13">
    <location>
        <begin position="668"/>
        <end position="812"/>
    </location>
</feature>
<dbReference type="InterPro" id="IPR000922">
    <property type="entry name" value="Lectin_gal-bd_dom"/>
</dbReference>
<evidence type="ECO:0000259" key="14">
    <source>
        <dbReference type="PROSITE" id="PS50261"/>
    </source>
</evidence>
<protein>
    <submittedName>
        <fullName evidence="16">C-type lectin domain-containing protein</fullName>
    </submittedName>
</protein>
<proteinExistence type="inferred from homology"/>
<dbReference type="CDD" id="cd00037">
    <property type="entry name" value="CLECT"/>
    <property type="match status" value="1"/>
</dbReference>
<evidence type="ECO:0000256" key="9">
    <source>
        <dbReference type="ARBA" id="ARBA00023157"/>
    </source>
</evidence>
<organism evidence="15 16">
    <name type="scientific">Parastrongyloides trichosuri</name>
    <name type="common">Possum-specific nematode worm</name>
    <dbReference type="NCBI Taxonomy" id="131310"/>
    <lineage>
        <taxon>Eukaryota</taxon>
        <taxon>Metazoa</taxon>
        <taxon>Ecdysozoa</taxon>
        <taxon>Nematoda</taxon>
        <taxon>Chromadorea</taxon>
        <taxon>Rhabditida</taxon>
        <taxon>Tylenchina</taxon>
        <taxon>Panagrolaimomorpha</taxon>
        <taxon>Strongyloidoidea</taxon>
        <taxon>Strongyloididae</taxon>
        <taxon>Parastrongyloides</taxon>
    </lineage>
</organism>
<dbReference type="PANTHER" id="PTHR12011">
    <property type="entry name" value="ADHESION G-PROTEIN COUPLED RECEPTOR"/>
    <property type="match status" value="1"/>
</dbReference>
<keyword evidence="9" id="KW-1015">Disulfide bond</keyword>
<dbReference type="InterPro" id="IPR032471">
    <property type="entry name" value="AGRL2-4_GAIN_subdom_A"/>
</dbReference>
<feature type="transmembrane region" description="Helical" evidence="11">
    <location>
        <begin position="890"/>
        <end position="907"/>
    </location>
</feature>
<name>A0A0N4Z3Y6_PARTI</name>
<comment type="similarity">
    <text evidence="3">Belongs to the G-protein coupled receptor 2 family. LN-TM7 subfamily.</text>
</comment>
<feature type="domain" description="C-type lectin" evidence="12">
    <location>
        <begin position="46"/>
        <end position="181"/>
    </location>
</feature>
<dbReference type="PROSITE" id="PS50221">
    <property type="entry name" value="GAIN_B"/>
    <property type="match status" value="1"/>
</dbReference>
<evidence type="ECO:0000259" key="13">
    <source>
        <dbReference type="PROSITE" id="PS50221"/>
    </source>
</evidence>
<dbReference type="GO" id="GO:0007166">
    <property type="term" value="P:cell surface receptor signaling pathway"/>
    <property type="evidence" value="ECO:0007669"/>
    <property type="project" value="InterPro"/>
</dbReference>
<feature type="transmembrane region" description="Helical" evidence="11">
    <location>
        <begin position="928"/>
        <end position="948"/>
    </location>
</feature>
<comment type="similarity">
    <text evidence="2">Belongs to the G-protein coupled receptor 2 family. Adhesion G-protein coupled receptor (ADGR) subfamily.</text>
</comment>
<feature type="transmembrane region" description="Helical" evidence="11">
    <location>
        <begin position="1015"/>
        <end position="1033"/>
    </location>
</feature>
<evidence type="ECO:0000313" key="16">
    <source>
        <dbReference type="WBParaSite" id="PTRK_0000169800.1"/>
    </source>
</evidence>
<evidence type="ECO:0000256" key="6">
    <source>
        <dbReference type="ARBA" id="ARBA00022734"/>
    </source>
</evidence>
<dbReference type="PROSITE" id="PS50041">
    <property type="entry name" value="C_TYPE_LECTIN_2"/>
    <property type="match status" value="1"/>
</dbReference>
<evidence type="ECO:0000256" key="8">
    <source>
        <dbReference type="ARBA" id="ARBA00023136"/>
    </source>
</evidence>
<keyword evidence="5 11" id="KW-0812">Transmembrane</keyword>
<dbReference type="Pfam" id="PF00002">
    <property type="entry name" value="7tm_2"/>
    <property type="match status" value="1"/>
</dbReference>
<dbReference type="SUPFAM" id="SSF81321">
    <property type="entry name" value="Family A G protein-coupled receptor-like"/>
    <property type="match status" value="1"/>
</dbReference>
<dbReference type="SMART" id="SM00034">
    <property type="entry name" value="CLECT"/>
    <property type="match status" value="2"/>
</dbReference>
<dbReference type="FunFam" id="1.20.1070.10:FF:000058">
    <property type="entry name" value="Adhesion G protein-coupled receptor F5"/>
    <property type="match status" value="1"/>
</dbReference>
<dbReference type="Gene3D" id="1.20.1070.10">
    <property type="entry name" value="Rhodopsin 7-helix transmembrane proteins"/>
    <property type="match status" value="1"/>
</dbReference>
<keyword evidence="4" id="KW-1003">Cell membrane</keyword>
<dbReference type="Gene3D" id="3.10.100.10">
    <property type="entry name" value="Mannose-Binding Protein A, subunit A"/>
    <property type="match status" value="2"/>
</dbReference>
<evidence type="ECO:0000256" key="10">
    <source>
        <dbReference type="ARBA" id="ARBA00023180"/>
    </source>
</evidence>
<dbReference type="Gene3D" id="1.25.40.610">
    <property type="match status" value="1"/>
</dbReference>
<dbReference type="STRING" id="131310.A0A0N4Z3Y6"/>
<keyword evidence="7 11" id="KW-1133">Transmembrane helix</keyword>
<feature type="transmembrane region" description="Helical" evidence="11">
    <location>
        <begin position="1039"/>
        <end position="1062"/>
    </location>
</feature>
<dbReference type="Pfam" id="PF02140">
    <property type="entry name" value="SUEL_Lectin"/>
    <property type="match status" value="1"/>
</dbReference>
<dbReference type="Proteomes" id="UP000038045">
    <property type="component" value="Unplaced"/>
</dbReference>